<evidence type="ECO:0000259" key="12">
    <source>
        <dbReference type="Pfam" id="PF12931"/>
    </source>
</evidence>
<dbReference type="Pfam" id="PF12932">
    <property type="entry name" value="Sec16"/>
    <property type="match status" value="1"/>
</dbReference>
<feature type="compositionally biased region" description="Acidic residues" evidence="11">
    <location>
        <begin position="1609"/>
        <end position="1619"/>
    </location>
</feature>
<protein>
    <recommendedName>
        <fullName evidence="10">Protein transport protein sec16</fullName>
    </recommendedName>
</protein>
<dbReference type="Gene3D" id="1.25.40.1030">
    <property type="match status" value="1"/>
</dbReference>
<feature type="compositionally biased region" description="Low complexity" evidence="11">
    <location>
        <begin position="650"/>
        <end position="684"/>
    </location>
</feature>
<evidence type="ECO:0000256" key="11">
    <source>
        <dbReference type="SAM" id="MobiDB-lite"/>
    </source>
</evidence>
<dbReference type="Proteomes" id="UP000799767">
    <property type="component" value="Unassembled WGS sequence"/>
</dbReference>
<comment type="subcellular location">
    <subcellularLocation>
        <location evidence="1">Endoplasmic reticulum membrane</location>
        <topology evidence="1">Peripheral membrane protein</topology>
        <orientation evidence="1">Cytoplasmic side</orientation>
    </subcellularLocation>
</comment>
<evidence type="ECO:0000256" key="7">
    <source>
        <dbReference type="ARBA" id="ARBA00023006"/>
    </source>
</evidence>
<dbReference type="GO" id="GO:0016192">
    <property type="term" value="P:vesicle-mediated transport"/>
    <property type="evidence" value="ECO:0007669"/>
    <property type="project" value="UniProtKB-KW"/>
</dbReference>
<feature type="compositionally biased region" description="Low complexity" evidence="11">
    <location>
        <begin position="432"/>
        <end position="449"/>
    </location>
</feature>
<feature type="region of interest" description="Disordered" evidence="11">
    <location>
        <begin position="1310"/>
        <end position="1684"/>
    </location>
</feature>
<proteinExistence type="inferred from homology"/>
<organism evidence="14 15">
    <name type="scientific">Neohortaea acidophila</name>
    <dbReference type="NCBI Taxonomy" id="245834"/>
    <lineage>
        <taxon>Eukaryota</taxon>
        <taxon>Fungi</taxon>
        <taxon>Dikarya</taxon>
        <taxon>Ascomycota</taxon>
        <taxon>Pezizomycotina</taxon>
        <taxon>Dothideomycetes</taxon>
        <taxon>Dothideomycetidae</taxon>
        <taxon>Mycosphaerellales</taxon>
        <taxon>Teratosphaeriaceae</taxon>
        <taxon>Neohortaea</taxon>
    </lineage>
</organism>
<evidence type="ECO:0000256" key="9">
    <source>
        <dbReference type="ARBA" id="ARBA00024687"/>
    </source>
</evidence>
<feature type="compositionally biased region" description="Low complexity" evidence="11">
    <location>
        <begin position="14"/>
        <end position="23"/>
    </location>
</feature>
<feature type="compositionally biased region" description="Basic and acidic residues" evidence="11">
    <location>
        <begin position="173"/>
        <end position="182"/>
    </location>
</feature>
<feature type="domain" description="Sec16 Sec23-binding" evidence="12">
    <location>
        <begin position="1009"/>
        <end position="1311"/>
    </location>
</feature>
<dbReference type="PANTHER" id="PTHR13402:SF6">
    <property type="entry name" value="SECRETORY 16, ISOFORM I"/>
    <property type="match status" value="1"/>
</dbReference>
<dbReference type="GO" id="GO:0006914">
    <property type="term" value="P:autophagy"/>
    <property type="evidence" value="ECO:0007669"/>
    <property type="project" value="UniProtKB-KW"/>
</dbReference>
<evidence type="ECO:0000259" key="13">
    <source>
        <dbReference type="Pfam" id="PF12932"/>
    </source>
</evidence>
<evidence type="ECO:0000256" key="8">
    <source>
        <dbReference type="ARBA" id="ARBA00023136"/>
    </source>
</evidence>
<evidence type="ECO:0000256" key="3">
    <source>
        <dbReference type="ARBA" id="ARBA00022448"/>
    </source>
</evidence>
<dbReference type="Pfam" id="PF12931">
    <property type="entry name" value="TPR_Sec16"/>
    <property type="match status" value="1"/>
</dbReference>
<evidence type="ECO:0000256" key="5">
    <source>
        <dbReference type="ARBA" id="ARBA00022892"/>
    </source>
</evidence>
<feature type="compositionally biased region" description="Basic and acidic residues" evidence="11">
    <location>
        <begin position="252"/>
        <end position="266"/>
    </location>
</feature>
<feature type="region of interest" description="Disordered" evidence="11">
    <location>
        <begin position="1"/>
        <end position="701"/>
    </location>
</feature>
<dbReference type="GO" id="GO:0005789">
    <property type="term" value="C:endoplasmic reticulum membrane"/>
    <property type="evidence" value="ECO:0007669"/>
    <property type="project" value="UniProtKB-SubCell"/>
</dbReference>
<feature type="region of interest" description="Disordered" evidence="11">
    <location>
        <begin position="720"/>
        <end position="809"/>
    </location>
</feature>
<dbReference type="EMBL" id="MU001643">
    <property type="protein sequence ID" value="KAF2478894.1"/>
    <property type="molecule type" value="Genomic_DNA"/>
</dbReference>
<accession>A0A6A6PGN9</accession>
<comment type="similarity">
    <text evidence="2 10">Belongs to the SEC16 family.</text>
</comment>
<feature type="domain" description="Sec16 central conserved" evidence="13">
    <location>
        <begin position="839"/>
        <end position="959"/>
    </location>
</feature>
<dbReference type="FunFam" id="1.25.40.1030:FF:000008">
    <property type="entry name" value="Protein transport protein sec16"/>
    <property type="match status" value="1"/>
</dbReference>
<feature type="compositionally biased region" description="Polar residues" evidence="11">
    <location>
        <begin position="773"/>
        <end position="785"/>
    </location>
</feature>
<feature type="compositionally biased region" description="Low complexity" evidence="11">
    <location>
        <begin position="378"/>
        <end position="396"/>
    </location>
</feature>
<feature type="compositionally biased region" description="Low complexity" evidence="11">
    <location>
        <begin position="1726"/>
        <end position="1750"/>
    </location>
</feature>
<dbReference type="GO" id="GO:0015031">
    <property type="term" value="P:protein transport"/>
    <property type="evidence" value="ECO:0007669"/>
    <property type="project" value="UniProtKB-KW"/>
</dbReference>
<feature type="compositionally biased region" description="Polar residues" evidence="11">
    <location>
        <begin position="88"/>
        <end position="99"/>
    </location>
</feature>
<comment type="function">
    <text evidence="9 10">Involved in the initiation of assembly of the COPII coat required for the formation of transport vesicles from the endoplasmic reticulum (ER) and the selection of cargo molecules. Also involved in autophagy.</text>
</comment>
<feature type="compositionally biased region" description="Polar residues" evidence="11">
    <location>
        <begin position="1337"/>
        <end position="1350"/>
    </location>
</feature>
<evidence type="ECO:0000256" key="1">
    <source>
        <dbReference type="ARBA" id="ARBA00004397"/>
    </source>
</evidence>
<feature type="compositionally biased region" description="Low complexity" evidence="11">
    <location>
        <begin position="1567"/>
        <end position="1588"/>
    </location>
</feature>
<dbReference type="GO" id="GO:0007030">
    <property type="term" value="P:Golgi organization"/>
    <property type="evidence" value="ECO:0007669"/>
    <property type="project" value="TreeGrafter"/>
</dbReference>
<evidence type="ECO:0000256" key="2">
    <source>
        <dbReference type="ARBA" id="ARBA00005927"/>
    </source>
</evidence>
<feature type="compositionally biased region" description="Polar residues" evidence="11">
    <location>
        <begin position="1426"/>
        <end position="1437"/>
    </location>
</feature>
<dbReference type="GO" id="GO:0012507">
    <property type="term" value="C:ER to Golgi transport vesicle membrane"/>
    <property type="evidence" value="ECO:0007669"/>
    <property type="project" value="TreeGrafter"/>
</dbReference>
<feature type="compositionally biased region" description="Low complexity" evidence="11">
    <location>
        <begin position="617"/>
        <end position="630"/>
    </location>
</feature>
<feature type="compositionally biased region" description="Gly residues" evidence="11">
    <location>
        <begin position="1655"/>
        <end position="1673"/>
    </location>
</feature>
<dbReference type="PANTHER" id="PTHR13402">
    <property type="entry name" value="RGPR-RELATED"/>
    <property type="match status" value="1"/>
</dbReference>
<keyword evidence="15" id="KW-1185">Reference proteome</keyword>
<feature type="compositionally biased region" description="Pro residues" evidence="11">
    <location>
        <begin position="503"/>
        <end position="518"/>
    </location>
</feature>
<keyword evidence="3 10" id="KW-0813">Transport</keyword>
<feature type="compositionally biased region" description="Low complexity" evidence="11">
    <location>
        <begin position="583"/>
        <end position="596"/>
    </location>
</feature>
<feature type="compositionally biased region" description="Pro residues" evidence="11">
    <location>
        <begin position="1360"/>
        <end position="1371"/>
    </location>
</feature>
<evidence type="ECO:0000256" key="4">
    <source>
        <dbReference type="ARBA" id="ARBA00022824"/>
    </source>
</evidence>
<gene>
    <name evidence="14" type="ORF">BDY17DRAFT_306003</name>
</gene>
<dbReference type="GO" id="GO:0070973">
    <property type="term" value="P:protein localization to endoplasmic reticulum exit site"/>
    <property type="evidence" value="ECO:0007669"/>
    <property type="project" value="TreeGrafter"/>
</dbReference>
<name>A0A6A6PGN9_9PEZI</name>
<feature type="compositionally biased region" description="Low complexity" evidence="11">
    <location>
        <begin position="1316"/>
        <end position="1328"/>
    </location>
</feature>
<dbReference type="OrthoDB" id="8918678at2759"/>
<feature type="compositionally biased region" description="Low complexity" evidence="11">
    <location>
        <begin position="1761"/>
        <end position="1804"/>
    </location>
</feature>
<feature type="compositionally biased region" description="Acidic residues" evidence="11">
    <location>
        <begin position="365"/>
        <end position="377"/>
    </location>
</feature>
<dbReference type="GeneID" id="54475973"/>
<sequence length="1852" mass="195217">MDNDTSEPANVFTSHSAGAAAASWHPAFRNNSDAVPEEEDDFFARYPGPTPKKNDVSDATDNHKLFEPESPSRERSSSIVHNIETDDSQTAPEEIQQVSEADVGLDGHSNSELNNGVEQEAWAQDIETPILSHQDSVEEQEQALEEHLPDDPVLDVESAQPAEGAEYEDEEAPAEHYEHQGEGTEMEEGTEPSAAESLLENEQPMPTAQPLDQVQQEPPRPHLDRSFTTNFSDSPVEAVQPRSMPDEWPSVGDDKTFGELLDHESSTVHGHGHGHDHEALEAAAAEESEGIAAPDANPSPEETTNQLLEGTAAEEAQTLSAPDADPLLEDGPGEEDLAAAWGAALDDDDMLVEDSGGLDPSSFFGEDDDGFLDDEPFLEQSPAAQQKPATAQQAAPHTSPGMPSPQFFNPTGHGRSAGTPSTGLYDVYNHSATQPQAPQQRPPALQQAQSFSDKSKGGYQSPYDLPMEVVKPRRRPQASQQPTPLQTSPAIPPPRSSSFGSPSVPPQGPGSNLSPPPSRDSTSSKGIAPAKSTPKTASGFFEELPVTAKPRNRPAGTPQPMPTPPLQAGLRSPPRGLPPQQQAYSATSAVSTPPASQQSSVYGGLRQPERMPLIPDQPVQQQQPVQAPAPNTRYSPSAQQAGGHAPSMPPASQSRYSPAPAAAANTSHPPAAAARYSPAPASQPMQAMMRQTSGPIAPPAQQANLFAPRTSSPLAAFTDKPHAAVPSEPPAPRNVMPSSSPKAYGLQRGITDTRYSPAKSNEIPPQIGVPLQQRPQTQSPDQTMKQARMTRPASGGAPLTSMPTGPVLPHRRRFSREYLLTPPQDDRAQDPLERWKGYPIFNWSPGGTIVSSMPKHTPFYAAGSGVPTAKRTPGPVITQDAEQLLPMNERNAKFPGPLAAKSKGRKKDVVAWMGGKIQDLEQQTQAATMDFSLSPDLKKRAEEKLVLWKMMRLFVEHDGVLDGNAKVVEEVRAILLPNLAQLAQISELQSPGSAVVERDAVDKHVTLQLRQALLEGNRERAVWLAEDKRLWGHAMLIASTMGPDTWKQIVQAFVRNQVKSFGSDARSLAALYQVFANNSEECVDELVPPSARAGFQMISMADGSVAGNPLEGLDQWRETLGLVTSNRTTNDAQSLISLGKLLAGYGRVEAAHTCYLFARTFVKHSGPDDADAHFVLLGANHQAKDETFGNDLDAILLTEIYEYATSLSAASTSPPYVPHLQAFKLVHAQELAAYGLKSKAQTYCDAITSAYTSTTRPSPYYHPTFTQAVADLGAFLSQTPHDGKSGFLSRPALNKVSSSATSWFTKFVAGEDDQTPGGAAPSGATGEAGPFGGVNGDSGTISRTGSSSELYNPMMAAMSSPPPVQPMPPTSMPSRYTPGAPVTMAKPAAAPQYSSLGTSAAESSRPSSSRYAPASAVGSNLGLPGQTLSKKTSNYSLPQAAGSRRGSGQDNSSQGSYEPRPLLAEDSASPYGYSPQVQYPPDPSPAVSSPLVLGEVPVSAQHAEDAIPDFNGMPGPAASDEPATGEGFSSSYEPPTGGSGGYEPPTEGTGVYEPPTESSGVYEPPTESSGGYEPPTGGYEPPTYAYEPYEPDADSPEDVASPKKKQTFGDEDDNDGGESEVERRAAALKKSQADKAADEAFRKAAEADAARDKAGSGGQKKGWFGGWFAGGAKDGTLSPGPIKAKLGEENSFYFDKDLGKWVNKKGGADSASASAAPTPPPPRGPPSRVASFGMQARPSSSGPPSRTSSGVALAGMSSGARPPTSGSGPGFSAPPSGPASRSATPASDAAPPLPLPLGLNGDLAPPKRPASGLSDASSIDDLLGGPAGSSRKAGTVKAKKKGGRYVDVMAAK</sequence>
<feature type="region of interest" description="Disordered" evidence="11">
    <location>
        <begin position="1703"/>
        <end position="1852"/>
    </location>
</feature>
<dbReference type="InterPro" id="IPR024340">
    <property type="entry name" value="Sec16_CCD"/>
</dbReference>
<evidence type="ECO:0000256" key="10">
    <source>
        <dbReference type="RuleBase" id="RU364101"/>
    </source>
</evidence>
<reference evidence="14" key="1">
    <citation type="journal article" date="2020" name="Stud. Mycol.">
        <title>101 Dothideomycetes genomes: a test case for predicting lifestyles and emergence of pathogens.</title>
        <authorList>
            <person name="Haridas S."/>
            <person name="Albert R."/>
            <person name="Binder M."/>
            <person name="Bloem J."/>
            <person name="Labutti K."/>
            <person name="Salamov A."/>
            <person name="Andreopoulos B."/>
            <person name="Baker S."/>
            <person name="Barry K."/>
            <person name="Bills G."/>
            <person name="Bluhm B."/>
            <person name="Cannon C."/>
            <person name="Castanera R."/>
            <person name="Culley D."/>
            <person name="Daum C."/>
            <person name="Ezra D."/>
            <person name="Gonzalez J."/>
            <person name="Henrissat B."/>
            <person name="Kuo A."/>
            <person name="Liang C."/>
            <person name="Lipzen A."/>
            <person name="Lutzoni F."/>
            <person name="Magnuson J."/>
            <person name="Mondo S."/>
            <person name="Nolan M."/>
            <person name="Ohm R."/>
            <person name="Pangilinan J."/>
            <person name="Park H.-J."/>
            <person name="Ramirez L."/>
            <person name="Alfaro M."/>
            <person name="Sun H."/>
            <person name="Tritt A."/>
            <person name="Yoshinaga Y."/>
            <person name="Zwiers L.-H."/>
            <person name="Turgeon B."/>
            <person name="Goodwin S."/>
            <person name="Spatafora J."/>
            <person name="Crous P."/>
            <person name="Grigoriev I."/>
        </authorList>
    </citation>
    <scope>NUCLEOTIDE SEQUENCE</scope>
    <source>
        <strain evidence="14">CBS 113389</strain>
    </source>
</reference>
<dbReference type="RefSeq" id="XP_033585464.1">
    <property type="nucleotide sequence ID" value="XM_033734971.1"/>
</dbReference>
<keyword evidence="5 10" id="KW-0931">ER-Golgi transport</keyword>
<feature type="compositionally biased region" description="Polar residues" evidence="11">
    <location>
        <begin position="477"/>
        <end position="489"/>
    </location>
</feature>
<feature type="compositionally biased region" description="Acidic residues" evidence="11">
    <location>
        <begin position="326"/>
        <end position="337"/>
    </location>
</feature>
<evidence type="ECO:0000313" key="14">
    <source>
        <dbReference type="EMBL" id="KAF2478894.1"/>
    </source>
</evidence>
<evidence type="ECO:0000313" key="15">
    <source>
        <dbReference type="Proteomes" id="UP000799767"/>
    </source>
</evidence>
<dbReference type="CDD" id="cd09233">
    <property type="entry name" value="ACE1-Sec16-like"/>
    <property type="match status" value="1"/>
</dbReference>
<feature type="compositionally biased region" description="Basic and acidic residues" evidence="11">
    <location>
        <begin position="52"/>
        <end position="76"/>
    </location>
</feature>
<keyword evidence="8 10" id="KW-0472">Membrane</keyword>
<feature type="compositionally biased region" description="Polar residues" evidence="11">
    <location>
        <begin position="204"/>
        <end position="216"/>
    </location>
</feature>
<feature type="compositionally biased region" description="Basic and acidic residues" evidence="11">
    <location>
        <begin position="1620"/>
        <end position="1654"/>
    </location>
</feature>
<evidence type="ECO:0000256" key="6">
    <source>
        <dbReference type="ARBA" id="ARBA00022927"/>
    </source>
</evidence>
<dbReference type="GO" id="GO:0070971">
    <property type="term" value="C:endoplasmic reticulum exit site"/>
    <property type="evidence" value="ECO:0007669"/>
    <property type="project" value="TreeGrafter"/>
</dbReference>
<feature type="compositionally biased region" description="Polar residues" evidence="11">
    <location>
        <begin position="1"/>
        <end position="13"/>
    </location>
</feature>
<keyword evidence="6 10" id="KW-0653">Protein transport</keyword>
<feature type="compositionally biased region" description="Polar residues" evidence="11">
    <location>
        <begin position="1446"/>
        <end position="1456"/>
    </location>
</feature>
<feature type="compositionally biased region" description="Polar residues" evidence="11">
    <location>
        <begin position="108"/>
        <end position="117"/>
    </location>
</feature>
<keyword evidence="4 10" id="KW-0256">Endoplasmic reticulum</keyword>
<feature type="compositionally biased region" description="Low complexity" evidence="11">
    <location>
        <begin position="1399"/>
        <end position="1416"/>
    </location>
</feature>
<keyword evidence="7 10" id="KW-0072">Autophagy</keyword>
<dbReference type="InterPro" id="IPR024298">
    <property type="entry name" value="Sec16_Sec23-bd"/>
</dbReference>